<keyword evidence="7" id="KW-0645">Protease</keyword>
<dbReference type="PANTHER" id="PTHR43763:SF6">
    <property type="entry name" value="XAA-PRO AMINOPEPTIDASE 1"/>
    <property type="match status" value="1"/>
</dbReference>
<keyword evidence="7" id="KW-0031">Aminopeptidase</keyword>
<dbReference type="GO" id="GO:0005737">
    <property type="term" value="C:cytoplasm"/>
    <property type="evidence" value="ECO:0007669"/>
    <property type="project" value="UniProtKB-ARBA"/>
</dbReference>
<dbReference type="Gene3D" id="3.90.230.10">
    <property type="entry name" value="Creatinase/methionine aminopeptidase superfamily"/>
    <property type="match status" value="1"/>
</dbReference>
<organism evidence="7">
    <name type="scientific">Mizugakiibacter sediminis</name>
    <dbReference type="NCBI Taxonomy" id="1475481"/>
    <lineage>
        <taxon>Bacteria</taxon>
        <taxon>Pseudomonadati</taxon>
        <taxon>Pseudomonadota</taxon>
        <taxon>Gammaproteobacteria</taxon>
        <taxon>Lysobacterales</taxon>
        <taxon>Rhodanobacteraceae</taxon>
        <taxon>Mizugakiibacter</taxon>
    </lineage>
</organism>
<dbReference type="EMBL" id="DF970203">
    <property type="protein sequence ID" value="GAP66391.1"/>
    <property type="molecule type" value="Genomic_DNA"/>
</dbReference>
<feature type="domain" description="Peptidase M24" evidence="4">
    <location>
        <begin position="333"/>
        <end position="547"/>
    </location>
</feature>
<feature type="domain" description="Creatinase N-terminal" evidence="5">
    <location>
        <begin position="31"/>
        <end position="162"/>
    </location>
</feature>
<evidence type="ECO:0000256" key="2">
    <source>
        <dbReference type="ARBA" id="ARBA00022723"/>
    </source>
</evidence>
<protein>
    <submittedName>
        <fullName evidence="7">Xaa-Pro aminopeptidase</fullName>
    </submittedName>
</protein>
<gene>
    <name evidence="7" type="ORF">MBSD_n1698</name>
</gene>
<dbReference type="InterPro" id="IPR000587">
    <property type="entry name" value="Creatinase_N"/>
</dbReference>
<dbReference type="SUPFAM" id="SSF55920">
    <property type="entry name" value="Creatinase/aminopeptidase"/>
    <property type="match status" value="1"/>
</dbReference>
<dbReference type="InterPro" id="IPR000994">
    <property type="entry name" value="Pept_M24"/>
</dbReference>
<dbReference type="Gene3D" id="3.40.350.10">
    <property type="entry name" value="Creatinase/prolidase N-terminal domain"/>
    <property type="match status" value="2"/>
</dbReference>
<dbReference type="InterPro" id="IPR033740">
    <property type="entry name" value="Pept_M24B"/>
</dbReference>
<dbReference type="AlphaFoldDB" id="A0A0K8QNV1"/>
<evidence type="ECO:0000259" key="5">
    <source>
        <dbReference type="Pfam" id="PF01321"/>
    </source>
</evidence>
<dbReference type="InterPro" id="IPR050422">
    <property type="entry name" value="X-Pro_aminopeptidase_P"/>
</dbReference>
<evidence type="ECO:0000256" key="3">
    <source>
        <dbReference type="ARBA" id="ARBA00022801"/>
    </source>
</evidence>
<dbReference type="Pfam" id="PF16189">
    <property type="entry name" value="Creatinase_N_2"/>
    <property type="match status" value="1"/>
</dbReference>
<dbReference type="Pfam" id="PF16188">
    <property type="entry name" value="Peptidase_M24_C"/>
    <property type="match status" value="1"/>
</dbReference>
<dbReference type="PANTHER" id="PTHR43763">
    <property type="entry name" value="XAA-PRO AMINOPEPTIDASE 1"/>
    <property type="match status" value="1"/>
</dbReference>
<dbReference type="InterPro" id="IPR029149">
    <property type="entry name" value="Creatin/AminoP/Spt16_N"/>
</dbReference>
<evidence type="ECO:0000256" key="1">
    <source>
        <dbReference type="ARBA" id="ARBA00008766"/>
    </source>
</evidence>
<dbReference type="Pfam" id="PF00557">
    <property type="entry name" value="Peptidase_M24"/>
    <property type="match status" value="1"/>
</dbReference>
<sequence length="623" mass="66622">MRGLAAGKRRADYDDAPLLASAAMIPSVPERLAALREAMRARGVAACVLPTADPHLSEYLPEHWQARQWYSGFTGSAGTLVVAAETAGLWTDSRYFEQAERELAGSGIALMRQVVPHAPEHIDWLCAHVGPGQRVAVAGDCIALGAAGTLRQALAARGAELVADDIAGTAWRDRPDPPAAPVSEHPMPFAVRTRADKLAEVRAAMRRAGATHHLLSSLDDVAWLTGLRGADVAYNPVFVAHLLLTAEKAILFVHPGKIDATLEAVLAADGVRIAPYGGVATALAALPRGARLLFDPERVAWAIAEAIPAHVERVAAANPSTLMKACKNAAELEHVRETMRQDGAALVRCARWLEEALARGERVGELDVDARLRAFRAERPGFVGESFATIAGYMANGALPHYRATPEHHAILARDGLLLIDSGGQYLGGTTDVTRVWAFGATTEEQRRDVTLVLKGVIALSRARFPAGTSGQQLDALARAPIWSAGIDYGHGTGHGVGYFLNVHEGPQAIRPPRSGGRFEALRPGMITSIEPGIYKPGRHGVRIENLAAAVPAGAGEFGAFLAFETLTLCPIDTRAIEPALLEPSERAWLDAYHATVRERLAPLLDGADRAWLERRCAPLPAR</sequence>
<keyword evidence="3" id="KW-0378">Hydrolase</keyword>
<keyword evidence="8" id="KW-1185">Reference proteome</keyword>
<evidence type="ECO:0000259" key="6">
    <source>
        <dbReference type="Pfam" id="PF16188"/>
    </source>
</evidence>
<dbReference type="Pfam" id="PF01321">
    <property type="entry name" value="Creatinase_N"/>
    <property type="match status" value="1"/>
</dbReference>
<evidence type="ECO:0000313" key="8">
    <source>
        <dbReference type="Proteomes" id="UP000253740"/>
    </source>
</evidence>
<dbReference type="Proteomes" id="UP000253740">
    <property type="component" value="Unassembled WGS sequence"/>
</dbReference>
<accession>A0A0K8QNV1</accession>
<keyword evidence="2" id="KW-0479">Metal-binding</keyword>
<proteinExistence type="inferred from homology"/>
<name>A0A0K8QNV1_9GAMM</name>
<feature type="domain" description="Peptidase M24 C-terminal" evidence="6">
    <location>
        <begin position="561"/>
        <end position="620"/>
    </location>
</feature>
<comment type="similarity">
    <text evidence="1">Belongs to the peptidase M24B family.</text>
</comment>
<dbReference type="FunFam" id="3.90.230.10:FF:000009">
    <property type="entry name" value="xaa-Pro aminopeptidase 2"/>
    <property type="match status" value="1"/>
</dbReference>
<dbReference type="GO" id="GO:0046872">
    <property type="term" value="F:metal ion binding"/>
    <property type="evidence" value="ECO:0007669"/>
    <property type="project" value="UniProtKB-KW"/>
</dbReference>
<dbReference type="CDD" id="cd01085">
    <property type="entry name" value="APP"/>
    <property type="match status" value="1"/>
</dbReference>
<dbReference type="InterPro" id="IPR032416">
    <property type="entry name" value="Peptidase_M24_C"/>
</dbReference>
<evidence type="ECO:0000313" key="7">
    <source>
        <dbReference type="EMBL" id="GAP66391.1"/>
    </source>
</evidence>
<dbReference type="InterPro" id="IPR036005">
    <property type="entry name" value="Creatinase/aminopeptidase-like"/>
</dbReference>
<dbReference type="GO" id="GO:0070006">
    <property type="term" value="F:metalloaminopeptidase activity"/>
    <property type="evidence" value="ECO:0007669"/>
    <property type="project" value="InterPro"/>
</dbReference>
<reference evidence="7" key="1">
    <citation type="submission" date="2015-08" db="EMBL/GenBank/DDBJ databases">
        <title>Complete DNA Sequence of Pseudomonas syringae pv. actinidiae, the Causal Agent of Kiwifruit Canker Disease.</title>
        <authorList>
            <person name="Rikkerink E.H.A."/>
            <person name="Fineran P.C."/>
        </authorList>
    </citation>
    <scope>NUCLEOTIDE SEQUENCE</scope>
    <source>
        <strain evidence="7">SkMP5</strain>
    </source>
</reference>
<dbReference type="STRING" id="1475481.GCA_000953855_01731"/>
<dbReference type="SUPFAM" id="SSF53092">
    <property type="entry name" value="Creatinase/prolidase N-terminal domain"/>
    <property type="match status" value="2"/>
</dbReference>
<evidence type="ECO:0000259" key="4">
    <source>
        <dbReference type="Pfam" id="PF00557"/>
    </source>
</evidence>